<dbReference type="Pfam" id="PF02627">
    <property type="entry name" value="CMD"/>
    <property type="match status" value="1"/>
</dbReference>
<dbReference type="InterPro" id="IPR029032">
    <property type="entry name" value="AhpD-like"/>
</dbReference>
<proteinExistence type="predicted"/>
<keyword evidence="3" id="KW-1185">Reference proteome</keyword>
<dbReference type="GO" id="GO:0051920">
    <property type="term" value="F:peroxiredoxin activity"/>
    <property type="evidence" value="ECO:0007669"/>
    <property type="project" value="InterPro"/>
</dbReference>
<evidence type="ECO:0000313" key="3">
    <source>
        <dbReference type="Proteomes" id="UP000184363"/>
    </source>
</evidence>
<dbReference type="EMBL" id="FRAP01000025">
    <property type="protein sequence ID" value="SHL35110.1"/>
    <property type="molecule type" value="Genomic_DNA"/>
</dbReference>
<dbReference type="STRING" id="1848.SAMN05443637_12545"/>
<keyword evidence="2" id="KW-0575">Peroxidase</keyword>
<dbReference type="SUPFAM" id="SSF69118">
    <property type="entry name" value="AhpD-like"/>
    <property type="match status" value="1"/>
</dbReference>
<feature type="domain" description="Carboxymuconolactone decarboxylase-like" evidence="1">
    <location>
        <begin position="34"/>
        <end position="120"/>
    </location>
</feature>
<name>A0A1M6ZXG1_PSETH</name>
<dbReference type="OrthoDB" id="8478952at2"/>
<evidence type="ECO:0000259" key="1">
    <source>
        <dbReference type="Pfam" id="PF02627"/>
    </source>
</evidence>
<dbReference type="InterPro" id="IPR003779">
    <property type="entry name" value="CMD-like"/>
</dbReference>
<keyword evidence="2" id="KW-0560">Oxidoreductase</keyword>
<dbReference type="RefSeq" id="WP_073460016.1">
    <property type="nucleotide sequence ID" value="NZ_CALGVN010000020.1"/>
</dbReference>
<sequence length="126" mass="13733">MTTTEKPESEALATVRARRGYVLPVHELLDEVSPEILARYDALTAELLFAEEPRALDLKTRYLVLVGVATAAKNDPDGIVYFGKRALKHGASRREVLEAIALSGLPAGMPTIEAATQVLDRLFDEG</sequence>
<protein>
    <submittedName>
        <fullName evidence="2">Uncharacterized conserved protein YurZ, alkylhydroperoxidase/carboxymuconolactone decarboxylase family</fullName>
    </submittedName>
</protein>
<evidence type="ECO:0000313" key="2">
    <source>
        <dbReference type="EMBL" id="SHL35110.1"/>
    </source>
</evidence>
<accession>A0A1M6ZXG1</accession>
<dbReference type="Gene3D" id="1.20.1290.10">
    <property type="entry name" value="AhpD-like"/>
    <property type="match status" value="1"/>
</dbReference>
<reference evidence="2 3" key="1">
    <citation type="submission" date="2016-11" db="EMBL/GenBank/DDBJ databases">
        <authorList>
            <person name="Jaros S."/>
            <person name="Januszkiewicz K."/>
            <person name="Wedrychowicz H."/>
        </authorList>
    </citation>
    <scope>NUCLEOTIDE SEQUENCE [LARGE SCALE GENOMIC DNA]</scope>
    <source>
        <strain evidence="2 3">DSM 43832</strain>
    </source>
</reference>
<gene>
    <name evidence="2" type="ORF">SAMN05443637_12545</name>
</gene>
<dbReference type="AlphaFoldDB" id="A0A1M6ZXG1"/>
<organism evidence="2 3">
    <name type="scientific">Pseudonocardia thermophila</name>
    <dbReference type="NCBI Taxonomy" id="1848"/>
    <lineage>
        <taxon>Bacteria</taxon>
        <taxon>Bacillati</taxon>
        <taxon>Actinomycetota</taxon>
        <taxon>Actinomycetes</taxon>
        <taxon>Pseudonocardiales</taxon>
        <taxon>Pseudonocardiaceae</taxon>
        <taxon>Pseudonocardia</taxon>
    </lineage>
</organism>
<dbReference type="Proteomes" id="UP000184363">
    <property type="component" value="Unassembled WGS sequence"/>
</dbReference>